<organism evidence="2 3">
    <name type="scientific">Vicia faba</name>
    <name type="common">Broad bean</name>
    <name type="synonym">Faba vulgaris</name>
    <dbReference type="NCBI Taxonomy" id="3906"/>
    <lineage>
        <taxon>Eukaryota</taxon>
        <taxon>Viridiplantae</taxon>
        <taxon>Streptophyta</taxon>
        <taxon>Embryophyta</taxon>
        <taxon>Tracheophyta</taxon>
        <taxon>Spermatophyta</taxon>
        <taxon>Magnoliopsida</taxon>
        <taxon>eudicotyledons</taxon>
        <taxon>Gunneridae</taxon>
        <taxon>Pentapetalae</taxon>
        <taxon>rosids</taxon>
        <taxon>fabids</taxon>
        <taxon>Fabales</taxon>
        <taxon>Fabaceae</taxon>
        <taxon>Papilionoideae</taxon>
        <taxon>50 kb inversion clade</taxon>
        <taxon>NPAAA clade</taxon>
        <taxon>Hologalegina</taxon>
        <taxon>IRL clade</taxon>
        <taxon>Fabeae</taxon>
        <taxon>Vicia</taxon>
    </lineage>
</organism>
<keyword evidence="1" id="KW-0812">Transmembrane</keyword>
<keyword evidence="1" id="KW-1133">Transmembrane helix</keyword>
<reference evidence="2 3" key="1">
    <citation type="submission" date="2023-01" db="EMBL/GenBank/DDBJ databases">
        <authorList>
            <person name="Kreplak J."/>
        </authorList>
    </citation>
    <scope>NUCLEOTIDE SEQUENCE [LARGE SCALE GENOMIC DNA]</scope>
</reference>
<evidence type="ECO:0000313" key="2">
    <source>
        <dbReference type="EMBL" id="CAI8611626.1"/>
    </source>
</evidence>
<dbReference type="Proteomes" id="UP001157006">
    <property type="component" value="Chromosome 4"/>
</dbReference>
<evidence type="ECO:0000256" key="1">
    <source>
        <dbReference type="SAM" id="Phobius"/>
    </source>
</evidence>
<feature type="transmembrane region" description="Helical" evidence="1">
    <location>
        <begin position="71"/>
        <end position="90"/>
    </location>
</feature>
<name>A0AAV1AM83_VICFA</name>
<proteinExistence type="predicted"/>
<protein>
    <submittedName>
        <fullName evidence="2">Uncharacterized protein</fullName>
    </submittedName>
</protein>
<dbReference type="EMBL" id="OX451739">
    <property type="protein sequence ID" value="CAI8611626.1"/>
    <property type="molecule type" value="Genomic_DNA"/>
</dbReference>
<keyword evidence="1" id="KW-0472">Membrane</keyword>
<accession>A0AAV1AM83</accession>
<evidence type="ECO:0000313" key="3">
    <source>
        <dbReference type="Proteomes" id="UP001157006"/>
    </source>
</evidence>
<dbReference type="AlphaFoldDB" id="A0AAV1AM83"/>
<keyword evidence="3" id="KW-1185">Reference proteome</keyword>
<sequence length="131" mass="14300">MKLALQVTKSGIYLGGSKSWFNDNCTKRIVVPWKGETAKSYIGDIVNVPSSGLRPSLFSRGWKKIPRLKRFMIYVKTPLWGLGLSGLIAFAPTYHYHAGVVAFFVSLCAGKANIDILNANPGIPNSGKKDA</sequence>
<gene>
    <name evidence="2" type="ORF">VFH_IV238720</name>
</gene>